<dbReference type="Proteomes" id="UP001389717">
    <property type="component" value="Unassembled WGS sequence"/>
</dbReference>
<dbReference type="Pfam" id="PF04203">
    <property type="entry name" value="Sortase"/>
    <property type="match status" value="1"/>
</dbReference>
<dbReference type="NCBIfam" id="NF033746">
    <property type="entry name" value="class_D_sortase"/>
    <property type="match status" value="1"/>
</dbReference>
<evidence type="ECO:0000313" key="2">
    <source>
        <dbReference type="EMBL" id="MEL3970696.1"/>
    </source>
</evidence>
<organism evidence="2 3">
    <name type="scientific">Rossellomorea oryzaecorticis</name>
    <dbReference type="NCBI Taxonomy" id="1396505"/>
    <lineage>
        <taxon>Bacteria</taxon>
        <taxon>Bacillati</taxon>
        <taxon>Bacillota</taxon>
        <taxon>Bacilli</taxon>
        <taxon>Bacillales</taxon>
        <taxon>Bacillaceae</taxon>
        <taxon>Rossellomorea</taxon>
    </lineage>
</organism>
<keyword evidence="1" id="KW-0378">Hydrolase</keyword>
<dbReference type="InterPro" id="IPR041999">
    <property type="entry name" value="Sortase_D_1"/>
</dbReference>
<sequence>MKFNFFKLMSFFLLFGGLILLGYSGYHLMNQKIQEDKALQEAKEVVNTSRKKSNLETTNAVSYHYSKGDVVGILTIPKLKKELPIIEGTEEEELEKGVGHYSETNLPGQKNRIFLAGHRDTVFKSMGEIEKGDTLSIQMESGTHQYEVFETFIVKETDLSVLQPTSPEEILTLSTCYPFEYLSSTEERYIINARRIN</sequence>
<evidence type="ECO:0000256" key="1">
    <source>
        <dbReference type="ARBA" id="ARBA00022801"/>
    </source>
</evidence>
<gene>
    <name evidence="2" type="ORF">AAEO50_00240</name>
</gene>
<comment type="caution">
    <text evidence="2">The sequence shown here is derived from an EMBL/GenBank/DDBJ whole genome shotgun (WGS) entry which is preliminary data.</text>
</comment>
<dbReference type="InterPro" id="IPR053525">
    <property type="entry name" value="Sortase_D"/>
</dbReference>
<name>A0ABU9K3M4_9BACI</name>
<dbReference type="SUPFAM" id="SSF63817">
    <property type="entry name" value="Sortase"/>
    <property type="match status" value="1"/>
</dbReference>
<dbReference type="CDD" id="cd05828">
    <property type="entry name" value="Sortase_D_1"/>
    <property type="match status" value="1"/>
</dbReference>
<dbReference type="Gene3D" id="2.40.260.10">
    <property type="entry name" value="Sortase"/>
    <property type="match status" value="1"/>
</dbReference>
<accession>A0ABU9K3M4</accession>
<evidence type="ECO:0000313" key="3">
    <source>
        <dbReference type="Proteomes" id="UP001389717"/>
    </source>
</evidence>
<proteinExistence type="predicted"/>
<dbReference type="EMBL" id="JBBYAF010000001">
    <property type="protein sequence ID" value="MEL3970696.1"/>
    <property type="molecule type" value="Genomic_DNA"/>
</dbReference>
<dbReference type="InterPro" id="IPR023365">
    <property type="entry name" value="Sortase_dom-sf"/>
</dbReference>
<reference evidence="2 3" key="1">
    <citation type="submission" date="2024-04" db="EMBL/GenBank/DDBJ databases">
        <title>Bacillus oryzaecorticis sp. nov., a moderately halophilic bacterium isolated from rice husks.</title>
        <authorList>
            <person name="Zhu H.-S."/>
        </authorList>
    </citation>
    <scope>NUCLEOTIDE SEQUENCE [LARGE SCALE GENOMIC DNA]</scope>
    <source>
        <strain evidence="2 3">ZC255</strain>
    </source>
</reference>
<protein>
    <submittedName>
        <fullName evidence="2">Class D sortase</fullName>
    </submittedName>
</protein>
<dbReference type="NCBIfam" id="TIGR01076">
    <property type="entry name" value="sortase_fam"/>
    <property type="match status" value="1"/>
</dbReference>
<keyword evidence="3" id="KW-1185">Reference proteome</keyword>
<dbReference type="InterPro" id="IPR005754">
    <property type="entry name" value="Sortase"/>
</dbReference>